<feature type="domain" description="Glycosyl transferase family 28 C-terminal" evidence="5">
    <location>
        <begin position="236"/>
        <end position="371"/>
    </location>
</feature>
<organism evidence="7 8">
    <name type="scientific">Deinococcus cavernae</name>
    <dbReference type="NCBI Taxonomy" id="2320857"/>
    <lineage>
        <taxon>Bacteria</taxon>
        <taxon>Thermotogati</taxon>
        <taxon>Deinococcota</taxon>
        <taxon>Deinococci</taxon>
        <taxon>Deinococcales</taxon>
        <taxon>Deinococcaceae</taxon>
        <taxon>Deinococcus</taxon>
    </lineage>
</organism>
<name>A0A418V4L5_9DEIO</name>
<evidence type="ECO:0000256" key="3">
    <source>
        <dbReference type="ARBA" id="ARBA00022676"/>
    </source>
</evidence>
<feature type="domain" description="Diacylglycerol glucosyltransferase N-terminal" evidence="6">
    <location>
        <begin position="41"/>
        <end position="204"/>
    </location>
</feature>
<dbReference type="Pfam" id="PF06925">
    <property type="entry name" value="MGDG_synth"/>
    <property type="match status" value="1"/>
</dbReference>
<dbReference type="InterPro" id="IPR050519">
    <property type="entry name" value="Glycosyltransf_28_UgtP"/>
</dbReference>
<evidence type="ECO:0000259" key="6">
    <source>
        <dbReference type="Pfam" id="PF06925"/>
    </source>
</evidence>
<dbReference type="Gene3D" id="3.40.50.2000">
    <property type="entry name" value="Glycogen Phosphorylase B"/>
    <property type="match status" value="1"/>
</dbReference>
<keyword evidence="3" id="KW-0328">Glycosyltransferase</keyword>
<dbReference type="PANTHER" id="PTHR43025">
    <property type="entry name" value="MONOGALACTOSYLDIACYLGLYCEROL SYNTHASE"/>
    <property type="match status" value="1"/>
</dbReference>
<evidence type="ECO:0000313" key="7">
    <source>
        <dbReference type="EMBL" id="RJF71002.1"/>
    </source>
</evidence>
<dbReference type="GO" id="GO:0009247">
    <property type="term" value="P:glycolipid biosynthetic process"/>
    <property type="evidence" value="ECO:0007669"/>
    <property type="project" value="InterPro"/>
</dbReference>
<sequence>MAGKYRVCTGGAVAAEAGVRPDSQGEELRALIVSASFGRGHDQANSAVDGAFRSRGVNLNARHADILEYLSPLERLVTAGTYEFWLKYTPGMYRWFYNVTDGHALPTAQTFGWLGLQAMTRDVRSLRPQVVLSSYPTSVALAHHVRRRERVDFLNALVVTDYRVHQHWARPEAELLLVPNEETAGQLSRWRIPPERVEVTGIPISPIFRELLGADKSSLRLEHGLKPDLPLVLLSGGGAGHYRRVREVVSELGNLGRRVQVLVPAGAQERGVSQVGGATVHHLGFTPDFPALLAASDLVVGKAGGLTVAEATALGVPMVVFDPIPGQEEHNAAFLARHGAGLYVRDQRELRRAILRALDADEHAGLSAAARAVGRVDAAERVASAILKKLESSL</sequence>
<dbReference type="InterPro" id="IPR009695">
    <property type="entry name" value="Diacylglyc_glucosyltr_N"/>
</dbReference>
<protein>
    <submittedName>
        <fullName evidence="7">Glycosyltransferase</fullName>
    </submittedName>
</protein>
<keyword evidence="8" id="KW-1185">Reference proteome</keyword>
<evidence type="ECO:0000313" key="8">
    <source>
        <dbReference type="Proteomes" id="UP000286287"/>
    </source>
</evidence>
<dbReference type="OrthoDB" id="9815663at2"/>
<gene>
    <name evidence="7" type="ORF">D3875_04800</name>
</gene>
<dbReference type="EMBL" id="QYUJ01000014">
    <property type="protein sequence ID" value="RJF71002.1"/>
    <property type="molecule type" value="Genomic_DNA"/>
</dbReference>
<dbReference type="GO" id="GO:0016758">
    <property type="term" value="F:hexosyltransferase activity"/>
    <property type="evidence" value="ECO:0007669"/>
    <property type="project" value="InterPro"/>
</dbReference>
<dbReference type="InterPro" id="IPR007235">
    <property type="entry name" value="Glyco_trans_28_C"/>
</dbReference>
<dbReference type="SUPFAM" id="SSF53756">
    <property type="entry name" value="UDP-Glycosyltransferase/glycogen phosphorylase"/>
    <property type="match status" value="1"/>
</dbReference>
<accession>A0A418V4L5</accession>
<proteinExistence type="inferred from homology"/>
<evidence type="ECO:0000259" key="5">
    <source>
        <dbReference type="Pfam" id="PF04101"/>
    </source>
</evidence>
<dbReference type="Pfam" id="PF04101">
    <property type="entry name" value="Glyco_tran_28_C"/>
    <property type="match status" value="1"/>
</dbReference>
<dbReference type="AlphaFoldDB" id="A0A418V4L5"/>
<dbReference type="Proteomes" id="UP000286287">
    <property type="component" value="Unassembled WGS sequence"/>
</dbReference>
<comment type="similarity">
    <text evidence="2">Belongs to the glycosyltransferase 28 family.</text>
</comment>
<keyword evidence="4 7" id="KW-0808">Transferase</keyword>
<dbReference type="GO" id="GO:0016020">
    <property type="term" value="C:membrane"/>
    <property type="evidence" value="ECO:0007669"/>
    <property type="project" value="UniProtKB-SubCell"/>
</dbReference>
<evidence type="ECO:0000256" key="4">
    <source>
        <dbReference type="ARBA" id="ARBA00022679"/>
    </source>
</evidence>
<comment type="caution">
    <text evidence="7">The sequence shown here is derived from an EMBL/GenBank/DDBJ whole genome shotgun (WGS) entry which is preliminary data.</text>
</comment>
<reference evidence="7 8" key="1">
    <citation type="submission" date="2018-09" db="EMBL/GenBank/DDBJ databases">
        <authorList>
            <person name="Zhu H."/>
        </authorList>
    </citation>
    <scope>NUCLEOTIDE SEQUENCE [LARGE SCALE GENOMIC DNA]</scope>
    <source>
        <strain evidence="7 8">K2S05-167</strain>
    </source>
</reference>
<dbReference type="PANTHER" id="PTHR43025:SF3">
    <property type="entry name" value="MONOGALACTOSYLDIACYLGLYCEROL SYNTHASE 1, CHLOROPLASTIC"/>
    <property type="match status" value="1"/>
</dbReference>
<comment type="subcellular location">
    <subcellularLocation>
        <location evidence="1">Membrane</location>
    </subcellularLocation>
</comment>
<evidence type="ECO:0000256" key="1">
    <source>
        <dbReference type="ARBA" id="ARBA00004370"/>
    </source>
</evidence>
<evidence type="ECO:0000256" key="2">
    <source>
        <dbReference type="ARBA" id="ARBA00006962"/>
    </source>
</evidence>